<dbReference type="PROSITE" id="PS51186">
    <property type="entry name" value="GNAT"/>
    <property type="match status" value="1"/>
</dbReference>
<evidence type="ECO:0000259" key="1">
    <source>
        <dbReference type="PROSITE" id="PS51186"/>
    </source>
</evidence>
<gene>
    <name evidence="2" type="ORF">ACFQQL_07005</name>
</gene>
<dbReference type="GO" id="GO:0016746">
    <property type="term" value="F:acyltransferase activity"/>
    <property type="evidence" value="ECO:0007669"/>
    <property type="project" value="UniProtKB-KW"/>
</dbReference>
<keyword evidence="3" id="KW-1185">Reference proteome</keyword>
<dbReference type="Proteomes" id="UP001596455">
    <property type="component" value="Unassembled WGS sequence"/>
</dbReference>
<dbReference type="InterPro" id="IPR000182">
    <property type="entry name" value="GNAT_dom"/>
</dbReference>
<evidence type="ECO:0000313" key="2">
    <source>
        <dbReference type="EMBL" id="MFC7404853.1"/>
    </source>
</evidence>
<proteinExistence type="predicted"/>
<dbReference type="Gene3D" id="3.40.630.30">
    <property type="match status" value="1"/>
</dbReference>
<feature type="domain" description="N-acetyltransferase" evidence="1">
    <location>
        <begin position="23"/>
        <end position="195"/>
    </location>
</feature>
<evidence type="ECO:0000313" key="3">
    <source>
        <dbReference type="Proteomes" id="UP001596455"/>
    </source>
</evidence>
<dbReference type="SUPFAM" id="SSF55729">
    <property type="entry name" value="Acyl-CoA N-acyltransferases (Nat)"/>
    <property type="match status" value="1"/>
</dbReference>
<dbReference type="RefSeq" id="WP_382392643.1">
    <property type="nucleotide sequence ID" value="NZ_JBHTCQ010000001.1"/>
</dbReference>
<organism evidence="2 3">
    <name type="scientific">Georgenia alba</name>
    <dbReference type="NCBI Taxonomy" id="2233858"/>
    <lineage>
        <taxon>Bacteria</taxon>
        <taxon>Bacillati</taxon>
        <taxon>Actinomycetota</taxon>
        <taxon>Actinomycetes</taxon>
        <taxon>Micrococcales</taxon>
        <taxon>Bogoriellaceae</taxon>
        <taxon>Georgenia</taxon>
    </lineage>
</organism>
<accession>A0ABW2Q5T5</accession>
<keyword evidence="2" id="KW-0012">Acyltransferase</keyword>
<dbReference type="EC" id="2.3.1.-" evidence="2"/>
<dbReference type="EMBL" id="JBHTCQ010000001">
    <property type="protein sequence ID" value="MFC7404853.1"/>
    <property type="molecule type" value="Genomic_DNA"/>
</dbReference>
<sequence>MTSARAGAGTEVHSAVGRYDDFYEVVGVKKPGGKGCWCMSYRDSRVPAEGRPRYMQDLCASEPGPGVLAYVDGVVAAWCSVAPRSTYRRLMHSRTIPLLDDRDPWVAVCFVVRPGYRRRGLMHTLLDGAVAHAAAHGAEVVEGYPVEVDDGARVDVTSGYVGTTHLFEAHGFHRAAATTGRSGHRQRWVMRRELAGG</sequence>
<name>A0ABW2Q5T5_9MICO</name>
<reference evidence="3" key="1">
    <citation type="journal article" date="2019" name="Int. J. Syst. Evol. Microbiol.">
        <title>The Global Catalogue of Microorganisms (GCM) 10K type strain sequencing project: providing services to taxonomists for standard genome sequencing and annotation.</title>
        <authorList>
            <consortium name="The Broad Institute Genomics Platform"/>
            <consortium name="The Broad Institute Genome Sequencing Center for Infectious Disease"/>
            <person name="Wu L."/>
            <person name="Ma J."/>
        </authorList>
    </citation>
    <scope>NUCLEOTIDE SEQUENCE [LARGE SCALE GENOMIC DNA]</scope>
    <source>
        <strain evidence="3">JCM 1490</strain>
    </source>
</reference>
<keyword evidence="2" id="KW-0808">Transferase</keyword>
<dbReference type="InterPro" id="IPR016181">
    <property type="entry name" value="Acyl_CoA_acyltransferase"/>
</dbReference>
<protein>
    <submittedName>
        <fullName evidence="2">GNAT family N-acetyltransferase</fullName>
        <ecNumber evidence="2">2.3.1.-</ecNumber>
    </submittedName>
</protein>
<dbReference type="Pfam" id="PF00583">
    <property type="entry name" value="Acetyltransf_1"/>
    <property type="match status" value="1"/>
</dbReference>
<comment type="caution">
    <text evidence="2">The sequence shown here is derived from an EMBL/GenBank/DDBJ whole genome shotgun (WGS) entry which is preliminary data.</text>
</comment>